<feature type="transmembrane region" description="Helical" evidence="19">
    <location>
        <begin position="6"/>
        <end position="26"/>
    </location>
</feature>
<dbReference type="PANTHER" id="PTHR34148:SF1">
    <property type="entry name" value="ADENOSYLCOBINAMIDE-GDP RIBAZOLETRANSFERASE"/>
    <property type="match status" value="1"/>
</dbReference>
<evidence type="ECO:0000313" key="21">
    <source>
        <dbReference type="Proteomes" id="UP001595692"/>
    </source>
</evidence>
<name>A0ABV8CQ57_9GAMM</name>
<keyword evidence="21" id="KW-1185">Reference proteome</keyword>
<evidence type="ECO:0000256" key="14">
    <source>
        <dbReference type="ARBA" id="ARBA00025228"/>
    </source>
</evidence>
<keyword evidence="11 19" id="KW-0460">Magnesium</keyword>
<evidence type="ECO:0000313" key="20">
    <source>
        <dbReference type="EMBL" id="MFC3914044.1"/>
    </source>
</evidence>
<dbReference type="Pfam" id="PF02654">
    <property type="entry name" value="CobS"/>
    <property type="match status" value="1"/>
</dbReference>
<comment type="cofactor">
    <cofactor evidence="1 19">
        <name>Mg(2+)</name>
        <dbReference type="ChEBI" id="CHEBI:18420"/>
    </cofactor>
</comment>
<evidence type="ECO:0000256" key="2">
    <source>
        <dbReference type="ARBA" id="ARBA00004651"/>
    </source>
</evidence>
<dbReference type="InterPro" id="IPR003805">
    <property type="entry name" value="CobS"/>
</dbReference>
<feature type="transmembrane region" description="Helical" evidence="19">
    <location>
        <begin position="246"/>
        <end position="266"/>
    </location>
</feature>
<protein>
    <recommendedName>
        <fullName evidence="6 19">Adenosylcobinamide-GDP ribazoletransferase</fullName>
        <ecNumber evidence="5 19">2.7.8.26</ecNumber>
    </recommendedName>
    <alternativeName>
        <fullName evidence="16 19">Cobalamin synthase</fullName>
    </alternativeName>
    <alternativeName>
        <fullName evidence="15 19">Cobalamin-5'-phosphate synthase</fullName>
    </alternativeName>
</protein>
<evidence type="ECO:0000256" key="4">
    <source>
        <dbReference type="ARBA" id="ARBA00010561"/>
    </source>
</evidence>
<gene>
    <name evidence="19" type="primary">cobS</name>
    <name evidence="20" type="ORF">ACFOSS_11265</name>
</gene>
<evidence type="ECO:0000256" key="12">
    <source>
        <dbReference type="ARBA" id="ARBA00022989"/>
    </source>
</evidence>
<dbReference type="RefSeq" id="WP_377152512.1">
    <property type="nucleotide sequence ID" value="NZ_JBHSAF010000014.1"/>
</dbReference>
<dbReference type="NCBIfam" id="NF001277">
    <property type="entry name" value="PRK00235.1-3"/>
    <property type="match status" value="1"/>
</dbReference>
<comment type="caution">
    <text evidence="20">The sequence shown here is derived from an EMBL/GenBank/DDBJ whole genome shotgun (WGS) entry which is preliminary data.</text>
</comment>
<evidence type="ECO:0000256" key="1">
    <source>
        <dbReference type="ARBA" id="ARBA00001946"/>
    </source>
</evidence>
<accession>A0ABV8CQ57</accession>
<evidence type="ECO:0000256" key="3">
    <source>
        <dbReference type="ARBA" id="ARBA00004663"/>
    </source>
</evidence>
<keyword evidence="9 19" id="KW-0808">Transferase</keyword>
<evidence type="ECO:0000256" key="11">
    <source>
        <dbReference type="ARBA" id="ARBA00022842"/>
    </source>
</evidence>
<keyword evidence="8 19" id="KW-0169">Cobalamin biosynthesis</keyword>
<keyword evidence="12 19" id="KW-1133">Transmembrane helix</keyword>
<comment type="function">
    <text evidence="14 19">Joins adenosylcobinamide-GDP and alpha-ribazole to generate adenosylcobalamin (Ado-cobalamin). Also synthesizes adenosylcobalamin 5'-phosphate from adenosylcobinamide-GDP and alpha-ribazole 5'-phosphate.</text>
</comment>
<comment type="catalytic activity">
    <reaction evidence="18 19">
        <text>alpha-ribazole 5'-phosphate + adenosylcob(III)inamide-GDP = adenosylcob(III)alamin 5'-phosphate + GMP + H(+)</text>
        <dbReference type="Rhea" id="RHEA:23560"/>
        <dbReference type="ChEBI" id="CHEBI:15378"/>
        <dbReference type="ChEBI" id="CHEBI:57918"/>
        <dbReference type="ChEBI" id="CHEBI:58115"/>
        <dbReference type="ChEBI" id="CHEBI:60487"/>
        <dbReference type="ChEBI" id="CHEBI:60493"/>
        <dbReference type="EC" id="2.7.8.26"/>
    </reaction>
</comment>
<evidence type="ECO:0000256" key="10">
    <source>
        <dbReference type="ARBA" id="ARBA00022692"/>
    </source>
</evidence>
<dbReference type="GO" id="GO:0051073">
    <property type="term" value="F:adenosylcobinamide-GDP ribazoletransferase activity"/>
    <property type="evidence" value="ECO:0007669"/>
    <property type="project" value="UniProtKB-EC"/>
</dbReference>
<comment type="subcellular location">
    <subcellularLocation>
        <location evidence="2 19">Cell membrane</location>
        <topology evidence="2 19">Multi-pass membrane protein</topology>
    </subcellularLocation>
</comment>
<dbReference type="EMBL" id="JBHSAF010000014">
    <property type="protein sequence ID" value="MFC3914044.1"/>
    <property type="molecule type" value="Genomic_DNA"/>
</dbReference>
<sequence length="274" mass="29240">MRGKEYFIRFCLAVAFFSRLPIPAAVPFSPERLNRASAFFALVGTCIGILVAVTTWVTALWWPLDVAVLLGMLFSLRLTGAFHEDGLADMADGLGGGLNTERKLAIMKDSRLGTYGAVSLFGGLLLKWQLLVGIGEHGIAGLCGALIGMHTVSRAIAGSLIADTPYVRAAGSKAKPLAERQSCRDTLFLLCSAGAVSALLFSPLVALLLWSLGALFHWSLRRYLLAQLGGFTGDCLGAGQQIMELIGYLALLGILQQGGAILAPWLEGYLLWPT</sequence>
<evidence type="ECO:0000256" key="15">
    <source>
        <dbReference type="ARBA" id="ARBA00032605"/>
    </source>
</evidence>
<evidence type="ECO:0000256" key="19">
    <source>
        <dbReference type="HAMAP-Rule" id="MF_00719"/>
    </source>
</evidence>
<proteinExistence type="inferred from homology"/>
<feature type="transmembrane region" description="Helical" evidence="19">
    <location>
        <begin position="38"/>
        <end position="56"/>
    </location>
</feature>
<evidence type="ECO:0000256" key="5">
    <source>
        <dbReference type="ARBA" id="ARBA00013200"/>
    </source>
</evidence>
<dbReference type="Proteomes" id="UP001595692">
    <property type="component" value="Unassembled WGS sequence"/>
</dbReference>
<keyword evidence="10 19" id="KW-0812">Transmembrane</keyword>
<evidence type="ECO:0000256" key="13">
    <source>
        <dbReference type="ARBA" id="ARBA00023136"/>
    </source>
</evidence>
<evidence type="ECO:0000256" key="6">
    <source>
        <dbReference type="ARBA" id="ARBA00015850"/>
    </source>
</evidence>
<evidence type="ECO:0000256" key="9">
    <source>
        <dbReference type="ARBA" id="ARBA00022679"/>
    </source>
</evidence>
<dbReference type="HAMAP" id="MF_00719">
    <property type="entry name" value="CobS"/>
    <property type="match status" value="1"/>
</dbReference>
<comment type="similarity">
    <text evidence="4 19">Belongs to the CobS family.</text>
</comment>
<organism evidence="20 21">
    <name type="scientific">Pseudaeromonas sharmana</name>
    <dbReference type="NCBI Taxonomy" id="328412"/>
    <lineage>
        <taxon>Bacteria</taxon>
        <taxon>Pseudomonadati</taxon>
        <taxon>Pseudomonadota</taxon>
        <taxon>Gammaproteobacteria</taxon>
        <taxon>Aeromonadales</taxon>
        <taxon>Aeromonadaceae</taxon>
        <taxon>Pseudaeromonas</taxon>
    </lineage>
</organism>
<evidence type="ECO:0000256" key="17">
    <source>
        <dbReference type="ARBA" id="ARBA00048623"/>
    </source>
</evidence>
<feature type="transmembrane region" description="Helical" evidence="19">
    <location>
        <begin position="112"/>
        <end position="132"/>
    </location>
</feature>
<feature type="transmembrane region" description="Helical" evidence="19">
    <location>
        <begin position="187"/>
        <end position="210"/>
    </location>
</feature>
<evidence type="ECO:0000256" key="16">
    <source>
        <dbReference type="ARBA" id="ARBA00032853"/>
    </source>
</evidence>
<evidence type="ECO:0000256" key="18">
    <source>
        <dbReference type="ARBA" id="ARBA00049504"/>
    </source>
</evidence>
<dbReference type="EC" id="2.7.8.26" evidence="5 19"/>
<comment type="catalytic activity">
    <reaction evidence="17 19">
        <text>alpha-ribazole + adenosylcob(III)inamide-GDP = adenosylcob(III)alamin + GMP + H(+)</text>
        <dbReference type="Rhea" id="RHEA:16049"/>
        <dbReference type="ChEBI" id="CHEBI:10329"/>
        <dbReference type="ChEBI" id="CHEBI:15378"/>
        <dbReference type="ChEBI" id="CHEBI:18408"/>
        <dbReference type="ChEBI" id="CHEBI:58115"/>
        <dbReference type="ChEBI" id="CHEBI:60487"/>
        <dbReference type="EC" id="2.7.8.26"/>
    </reaction>
</comment>
<reference evidence="21" key="1">
    <citation type="journal article" date="2019" name="Int. J. Syst. Evol. Microbiol.">
        <title>The Global Catalogue of Microorganisms (GCM) 10K type strain sequencing project: providing services to taxonomists for standard genome sequencing and annotation.</title>
        <authorList>
            <consortium name="The Broad Institute Genomics Platform"/>
            <consortium name="The Broad Institute Genome Sequencing Center for Infectious Disease"/>
            <person name="Wu L."/>
            <person name="Ma J."/>
        </authorList>
    </citation>
    <scope>NUCLEOTIDE SEQUENCE [LARGE SCALE GENOMIC DNA]</scope>
    <source>
        <strain evidence="21">CCUG 54939</strain>
    </source>
</reference>
<keyword evidence="13 19" id="KW-0472">Membrane</keyword>
<evidence type="ECO:0000256" key="7">
    <source>
        <dbReference type="ARBA" id="ARBA00022475"/>
    </source>
</evidence>
<evidence type="ECO:0000256" key="8">
    <source>
        <dbReference type="ARBA" id="ARBA00022573"/>
    </source>
</evidence>
<keyword evidence="7 19" id="KW-1003">Cell membrane</keyword>
<comment type="pathway">
    <text evidence="3 19">Cofactor biosynthesis; adenosylcobalamin biosynthesis; adenosylcobalamin from cob(II)yrinate a,c-diamide: step 7/7.</text>
</comment>
<dbReference type="PANTHER" id="PTHR34148">
    <property type="entry name" value="ADENOSYLCOBINAMIDE-GDP RIBAZOLETRANSFERASE"/>
    <property type="match status" value="1"/>
</dbReference>